<feature type="compositionally biased region" description="Low complexity" evidence="1">
    <location>
        <begin position="83"/>
        <end position="110"/>
    </location>
</feature>
<feature type="compositionally biased region" description="Low complexity" evidence="1">
    <location>
        <begin position="34"/>
        <end position="44"/>
    </location>
</feature>
<dbReference type="RefSeq" id="WP_042398094.1">
    <property type="nucleotide sequence ID" value="NZ_CYZV01000006.1"/>
</dbReference>
<organism evidence="3 4">
    <name type="scientific">Clostridium disporicum</name>
    <dbReference type="NCBI Taxonomy" id="84024"/>
    <lineage>
        <taxon>Bacteria</taxon>
        <taxon>Bacillati</taxon>
        <taxon>Bacillota</taxon>
        <taxon>Clostridia</taxon>
        <taxon>Eubacteriales</taxon>
        <taxon>Clostridiaceae</taxon>
        <taxon>Clostridium</taxon>
    </lineage>
</organism>
<proteinExistence type="predicted"/>
<evidence type="ECO:0000313" key="3">
    <source>
        <dbReference type="EMBL" id="CUN79671.1"/>
    </source>
</evidence>
<reference evidence="3 4" key="1">
    <citation type="submission" date="2015-09" db="EMBL/GenBank/DDBJ databases">
        <authorList>
            <consortium name="Pathogen Informatics"/>
        </authorList>
    </citation>
    <scope>NUCLEOTIDE SEQUENCE [LARGE SCALE GENOMIC DNA]</scope>
    <source>
        <strain evidence="3 4">2789STDY5834855</strain>
    </source>
</reference>
<evidence type="ECO:0000256" key="2">
    <source>
        <dbReference type="SAM" id="SignalP"/>
    </source>
</evidence>
<evidence type="ECO:0000313" key="4">
    <source>
        <dbReference type="Proteomes" id="UP000095558"/>
    </source>
</evidence>
<sequence>MKRKLLTLCCTTVLCLSLISCGLKSAITGTNAADDTTDDSLTATENNNQTSEGDGDITNDQSTDANSESSTDSVLANNDFVDNSDSTSTTSSNNDSISSLVTTTDSSSSSTISRDCRIFYYNKVDSKTYCTDTKAPVTDNAFVTALTEKLYEAPNNNSNFITISKDYGVKSATLDYSTNVLTVVFNSNFLDEMKLNDTDSKGLMAAIVNTYGYNYQVNKVAVYFGNDLYTGLDGTAEAGYSTVDYTNILKLD</sequence>
<gene>
    <name evidence="3" type="ORF">ERS852470_00739</name>
</gene>
<accession>A0A173ZTR2</accession>
<dbReference type="EMBL" id="CYZV01000006">
    <property type="protein sequence ID" value="CUN79671.1"/>
    <property type="molecule type" value="Genomic_DNA"/>
</dbReference>
<dbReference type="AlphaFoldDB" id="A0A173ZTR2"/>
<feature type="chain" id="PRO_5039078238" evidence="2">
    <location>
        <begin position="26"/>
        <end position="252"/>
    </location>
</feature>
<evidence type="ECO:0000256" key="1">
    <source>
        <dbReference type="SAM" id="MobiDB-lite"/>
    </source>
</evidence>
<name>A0A173ZTR2_9CLOT</name>
<feature type="region of interest" description="Disordered" evidence="1">
    <location>
        <begin position="34"/>
        <end position="110"/>
    </location>
</feature>
<dbReference type="Proteomes" id="UP000095558">
    <property type="component" value="Unassembled WGS sequence"/>
</dbReference>
<protein>
    <submittedName>
        <fullName evidence="3">Uncharacterized protein</fullName>
    </submittedName>
</protein>
<feature type="signal peptide" evidence="2">
    <location>
        <begin position="1"/>
        <end position="25"/>
    </location>
</feature>
<dbReference type="PROSITE" id="PS51257">
    <property type="entry name" value="PROKAR_LIPOPROTEIN"/>
    <property type="match status" value="1"/>
</dbReference>
<dbReference type="OrthoDB" id="1906612at2"/>
<dbReference type="GeneID" id="83011910"/>
<feature type="compositionally biased region" description="Polar residues" evidence="1">
    <location>
        <begin position="45"/>
        <end position="76"/>
    </location>
</feature>
<keyword evidence="2" id="KW-0732">Signal</keyword>